<sequence>MNTKRVCIYLPLETLRITDTVKSLTGLSRGKVLKLAIDDFLKNKGIEDLKKLGDSND</sequence>
<dbReference type="Proteomes" id="UP000001283">
    <property type="component" value="Plasmid WSH-002_p3"/>
</dbReference>
<gene>
    <name evidence="1" type="ORF">BMWSH_p310</name>
</gene>
<keyword evidence="1" id="KW-0614">Plasmid</keyword>
<dbReference type="RefSeq" id="WP_014462165.1">
    <property type="nucleotide sequence ID" value="NC_017141.1"/>
</dbReference>
<evidence type="ECO:0000313" key="2">
    <source>
        <dbReference type="Proteomes" id="UP000001283"/>
    </source>
</evidence>
<evidence type="ECO:0000313" key="1">
    <source>
        <dbReference type="EMBL" id="AEN92154.1"/>
    </source>
</evidence>
<organism evidence="1 2">
    <name type="scientific">Priestia megaterium (strain WSH-002)</name>
    <name type="common">Bacillus megaterium</name>
    <dbReference type="NCBI Taxonomy" id="1006007"/>
    <lineage>
        <taxon>Bacteria</taxon>
        <taxon>Bacillati</taxon>
        <taxon>Bacillota</taxon>
        <taxon>Bacilli</taxon>
        <taxon>Bacillales</taxon>
        <taxon>Bacillaceae</taxon>
        <taxon>Priestia</taxon>
    </lineage>
</organism>
<dbReference type="AlphaFoldDB" id="A0A8D4J4H0"/>
<reference evidence="1 2" key="1">
    <citation type="journal article" date="2011" name="J. Bacteriol.">
        <title>Complete genome sequence of the industrial strain Bacillus megaterium WSH-002.</title>
        <authorList>
            <person name="Liu L."/>
            <person name="Li Y."/>
            <person name="Zhang J."/>
            <person name="Zou W."/>
            <person name="Zhou Z."/>
            <person name="Liu J."/>
            <person name="Li X."/>
            <person name="Wang L."/>
            <person name="Chen J."/>
        </authorList>
    </citation>
    <scope>NUCLEOTIDE SEQUENCE [LARGE SCALE GENOMIC DNA]</scope>
    <source>
        <strain evidence="2">WSH-002</strain>
        <plasmid evidence="1">WSH-002_p3</plasmid>
    </source>
</reference>
<geneLocation type="plasmid" evidence="1 2">
    <name>WSH-002_p3</name>
</geneLocation>
<name>A0A8D4J4H0_PRIMW</name>
<dbReference type="EMBL" id="CP003020">
    <property type="protein sequence ID" value="AEN92154.1"/>
    <property type="molecule type" value="Genomic_DNA"/>
</dbReference>
<accession>A0A8D4J4H0</accession>
<dbReference type="KEGG" id="bmh:BMWSH_p310"/>
<proteinExistence type="predicted"/>
<protein>
    <submittedName>
        <fullName evidence="1">Uncharacterized protein</fullName>
    </submittedName>
</protein>